<geneLocation type="plasmid" evidence="3">
    <name>pRp12D01</name>
</geneLocation>
<dbReference type="HOGENOM" id="CLU_949535_0_0_4"/>
<gene>
    <name evidence="3" type="ordered locus">Rpic12D_5091</name>
</gene>
<keyword evidence="2" id="KW-0472">Membrane</keyword>
<evidence type="ECO:0000256" key="2">
    <source>
        <dbReference type="SAM" id="Phobius"/>
    </source>
</evidence>
<protein>
    <recommendedName>
        <fullName evidence="4">Transmembrane protein</fullName>
    </recommendedName>
</protein>
<dbReference type="AlphaFoldDB" id="C6BQ51"/>
<evidence type="ECO:0000313" key="3">
    <source>
        <dbReference type="EMBL" id="ACS66325.1"/>
    </source>
</evidence>
<feature type="region of interest" description="Disordered" evidence="1">
    <location>
        <begin position="255"/>
        <end position="293"/>
    </location>
</feature>
<keyword evidence="3" id="KW-0614">Plasmid</keyword>
<organism evidence="3">
    <name type="scientific">Ralstonia pickettii (strain 12D)</name>
    <dbReference type="NCBI Taxonomy" id="428406"/>
    <lineage>
        <taxon>Bacteria</taxon>
        <taxon>Pseudomonadati</taxon>
        <taxon>Pseudomonadota</taxon>
        <taxon>Betaproteobacteria</taxon>
        <taxon>Burkholderiales</taxon>
        <taxon>Burkholderiaceae</taxon>
        <taxon>Ralstonia</taxon>
    </lineage>
</organism>
<name>C6BQ51_RALP1</name>
<accession>C6BQ51</accession>
<feature type="region of interest" description="Disordered" evidence="1">
    <location>
        <begin position="25"/>
        <end position="75"/>
    </location>
</feature>
<sequence length="293" mass="30145">MAFEELDARVIGSSITVRLEEYVGGAPVRPPSQTRVPPARTTPPGVSTLPPAPKPEAKLVKPEEGSGQTRSVAAKSGRRKGGGLFVMKPLSAERLRVALAVGCFGAIALGAGSIYVRDGWSFFKGFLPTAHVEKKIPASLSAPQNTVAAGPVTTAVSPAPVAPPASAVVVPQAAAVVAPTQPTASVEVHNQTPPTQPVVAAPVVLQQASAPVAAAAPVVVETQPIRKVEVQPVPQALIERAPVLPLPAAPKIARPRVVRQEAPTRPQPHEAPAAEQNSPILVGGQFSKGKDSK</sequence>
<reference evidence="3" key="1">
    <citation type="submission" date="2009-06" db="EMBL/GenBank/DDBJ databases">
        <title>Complete sequence plasmid 1 of Ralstonia pickettii 12D.</title>
        <authorList>
            <consortium name="US DOE Joint Genome Institute"/>
            <person name="Lucas S."/>
            <person name="Copeland A."/>
            <person name="Lapidus A."/>
            <person name="Glavina del Rio T."/>
            <person name="Dalin E."/>
            <person name="Tice H."/>
            <person name="Bruce D."/>
            <person name="Goodwin L."/>
            <person name="Pitluck S."/>
            <person name="Sims D."/>
            <person name="Meincke L."/>
            <person name="Brettin T."/>
            <person name="Detter J.C."/>
            <person name="Han C."/>
            <person name="Larimer F."/>
            <person name="Land M."/>
            <person name="Hauser L."/>
            <person name="Kyrpides N."/>
            <person name="Ovchinnikova G."/>
            <person name="Marsh T."/>
            <person name="Richardson P."/>
        </authorList>
    </citation>
    <scope>NUCLEOTIDE SEQUENCE [LARGE SCALE GENOMIC DNA]</scope>
    <source>
        <strain evidence="3">12D</strain>
        <plasmid>12D</plasmid>
        <plasmid evidence="3">pRp12D01</plasmid>
    </source>
</reference>
<dbReference type="EMBL" id="CP001646">
    <property type="protein sequence ID" value="ACS66325.1"/>
    <property type="molecule type" value="Genomic_DNA"/>
</dbReference>
<feature type="compositionally biased region" description="Basic and acidic residues" evidence="1">
    <location>
        <begin position="55"/>
        <end position="64"/>
    </location>
</feature>
<keyword evidence="2" id="KW-0812">Transmembrane</keyword>
<feature type="transmembrane region" description="Helical" evidence="2">
    <location>
        <begin position="97"/>
        <end position="116"/>
    </location>
</feature>
<evidence type="ECO:0008006" key="4">
    <source>
        <dbReference type="Google" id="ProtNLM"/>
    </source>
</evidence>
<evidence type="ECO:0000256" key="1">
    <source>
        <dbReference type="SAM" id="MobiDB-lite"/>
    </source>
</evidence>
<dbReference type="KEGG" id="rpf:Rpic12D_5091"/>
<proteinExistence type="predicted"/>
<keyword evidence="2" id="KW-1133">Transmembrane helix</keyword>